<dbReference type="Proteomes" id="UP001499854">
    <property type="component" value="Unassembled WGS sequence"/>
</dbReference>
<dbReference type="Gene3D" id="6.10.250.690">
    <property type="match status" value="1"/>
</dbReference>
<dbReference type="Gene3D" id="1.10.10.10">
    <property type="entry name" value="Winged helix-like DNA-binding domain superfamily/Winged helix DNA-binding domain"/>
    <property type="match status" value="1"/>
</dbReference>
<evidence type="ECO:0000256" key="1">
    <source>
        <dbReference type="ARBA" id="ARBA00023125"/>
    </source>
</evidence>
<dbReference type="PROSITE" id="PS51755">
    <property type="entry name" value="OMPR_PHOB"/>
    <property type="match status" value="1"/>
</dbReference>
<evidence type="ECO:0000313" key="6">
    <source>
        <dbReference type="EMBL" id="GAA1950005.1"/>
    </source>
</evidence>
<keyword evidence="2" id="KW-0597">Phosphoprotein</keyword>
<reference evidence="7" key="1">
    <citation type="journal article" date="2019" name="Int. J. Syst. Evol. Microbiol.">
        <title>The Global Catalogue of Microorganisms (GCM) 10K type strain sequencing project: providing services to taxonomists for standard genome sequencing and annotation.</title>
        <authorList>
            <consortium name="The Broad Institute Genomics Platform"/>
            <consortium name="The Broad Institute Genome Sequencing Center for Infectious Disease"/>
            <person name="Wu L."/>
            <person name="Ma J."/>
        </authorList>
    </citation>
    <scope>NUCLEOTIDE SEQUENCE [LARGE SCALE GENOMIC DNA]</scope>
    <source>
        <strain evidence="7">JCM 16013</strain>
    </source>
</reference>
<proteinExistence type="predicted"/>
<accession>A0ABP5BPC1</accession>
<dbReference type="InterPro" id="IPR036388">
    <property type="entry name" value="WH-like_DNA-bd_sf"/>
</dbReference>
<comment type="caution">
    <text evidence="6">The sequence shown here is derived from an EMBL/GenBank/DDBJ whole genome shotgun (WGS) entry which is preliminary data.</text>
</comment>
<dbReference type="SUPFAM" id="SSF46894">
    <property type="entry name" value="C-terminal effector domain of the bipartite response regulators"/>
    <property type="match status" value="1"/>
</dbReference>
<keyword evidence="1 3" id="KW-0238">DNA-binding</keyword>
<evidence type="ECO:0000256" key="3">
    <source>
        <dbReference type="PROSITE-ProRule" id="PRU01091"/>
    </source>
</evidence>
<dbReference type="InterPro" id="IPR016032">
    <property type="entry name" value="Sig_transdc_resp-reg_C-effctor"/>
</dbReference>
<dbReference type="RefSeq" id="WP_344654881.1">
    <property type="nucleotide sequence ID" value="NZ_BAAAQM010000001.1"/>
</dbReference>
<dbReference type="SMART" id="SM00448">
    <property type="entry name" value="REC"/>
    <property type="match status" value="1"/>
</dbReference>
<dbReference type="PANTHER" id="PTHR48111:SF36">
    <property type="entry name" value="TRANSCRIPTIONAL REGULATORY PROTEIN CUTR"/>
    <property type="match status" value="1"/>
</dbReference>
<feature type="domain" description="Response regulatory" evidence="4">
    <location>
        <begin position="15"/>
        <end position="129"/>
    </location>
</feature>
<dbReference type="Pfam" id="PF00486">
    <property type="entry name" value="Trans_reg_C"/>
    <property type="match status" value="1"/>
</dbReference>
<dbReference type="InterPro" id="IPR011006">
    <property type="entry name" value="CheY-like_superfamily"/>
</dbReference>
<dbReference type="PANTHER" id="PTHR48111">
    <property type="entry name" value="REGULATOR OF RPOS"/>
    <property type="match status" value="1"/>
</dbReference>
<feature type="modified residue" description="4-aspartylphosphate" evidence="2">
    <location>
        <position position="64"/>
    </location>
</feature>
<feature type="domain" description="OmpR/PhoB-type" evidence="5">
    <location>
        <begin position="137"/>
        <end position="232"/>
    </location>
</feature>
<dbReference type="InterPro" id="IPR001867">
    <property type="entry name" value="OmpR/PhoB-type_DNA-bd"/>
</dbReference>
<evidence type="ECO:0000259" key="5">
    <source>
        <dbReference type="PROSITE" id="PS51755"/>
    </source>
</evidence>
<organism evidence="6 7">
    <name type="scientific">Catenulispora subtropica</name>
    <dbReference type="NCBI Taxonomy" id="450798"/>
    <lineage>
        <taxon>Bacteria</taxon>
        <taxon>Bacillati</taxon>
        <taxon>Actinomycetota</taxon>
        <taxon>Actinomycetes</taxon>
        <taxon>Catenulisporales</taxon>
        <taxon>Catenulisporaceae</taxon>
        <taxon>Catenulispora</taxon>
    </lineage>
</organism>
<protein>
    <submittedName>
        <fullName evidence="6">Response regulator transcription factor</fullName>
    </submittedName>
</protein>
<keyword evidence="7" id="KW-1185">Reference proteome</keyword>
<sequence length="236" mass="25954">MRRPPGPQPILWRVRVLIVEDDGDMRYAAAAALRASGLAVDAVGDLPEADETLFVNSYACVIFDRNLPSGDAADYVRERRARGWAPPVLFLTARDSVQDRVAGFASGGDDYLVKPFATEEFVARVRSICRRAGQVRPPVLRVGTVEVDSARREVRHRGLVLTLTPKEFAVLEQLALRDGAAVSRADLVESCWDEMAEPASNVVDVVMAQLRRKLGEPAPIETVRGVGYRLRDSDLA</sequence>
<evidence type="ECO:0000259" key="4">
    <source>
        <dbReference type="PROSITE" id="PS50110"/>
    </source>
</evidence>
<dbReference type="InterPro" id="IPR039420">
    <property type="entry name" value="WalR-like"/>
</dbReference>
<dbReference type="Gene3D" id="3.40.50.2300">
    <property type="match status" value="1"/>
</dbReference>
<dbReference type="SMART" id="SM00862">
    <property type="entry name" value="Trans_reg_C"/>
    <property type="match status" value="1"/>
</dbReference>
<evidence type="ECO:0000313" key="7">
    <source>
        <dbReference type="Proteomes" id="UP001499854"/>
    </source>
</evidence>
<dbReference type="EMBL" id="BAAAQM010000001">
    <property type="protein sequence ID" value="GAA1950005.1"/>
    <property type="molecule type" value="Genomic_DNA"/>
</dbReference>
<gene>
    <name evidence="6" type="ORF">GCM10009838_01360</name>
</gene>
<dbReference type="InterPro" id="IPR001789">
    <property type="entry name" value="Sig_transdc_resp-reg_receiver"/>
</dbReference>
<dbReference type="CDD" id="cd00383">
    <property type="entry name" value="trans_reg_C"/>
    <property type="match status" value="1"/>
</dbReference>
<feature type="DNA-binding region" description="OmpR/PhoB-type" evidence="3">
    <location>
        <begin position="137"/>
        <end position="232"/>
    </location>
</feature>
<name>A0ABP5BPC1_9ACTN</name>
<dbReference type="PROSITE" id="PS50110">
    <property type="entry name" value="RESPONSE_REGULATORY"/>
    <property type="match status" value="1"/>
</dbReference>
<dbReference type="Pfam" id="PF00072">
    <property type="entry name" value="Response_reg"/>
    <property type="match status" value="1"/>
</dbReference>
<evidence type="ECO:0000256" key="2">
    <source>
        <dbReference type="PROSITE-ProRule" id="PRU00169"/>
    </source>
</evidence>
<dbReference type="SUPFAM" id="SSF52172">
    <property type="entry name" value="CheY-like"/>
    <property type="match status" value="1"/>
</dbReference>